<dbReference type="Proteomes" id="UP000515135">
    <property type="component" value="Unplaced"/>
</dbReference>
<evidence type="ECO:0000256" key="3">
    <source>
        <dbReference type="ARBA" id="ARBA00022989"/>
    </source>
</evidence>
<comment type="similarity">
    <text evidence="5">Belongs to the major facilitator superfamily. SLC46A family.</text>
</comment>
<evidence type="ECO:0000256" key="6">
    <source>
        <dbReference type="SAM" id="Phobius"/>
    </source>
</evidence>
<feature type="transmembrane region" description="Helical" evidence="6">
    <location>
        <begin position="217"/>
        <end position="242"/>
    </location>
</feature>
<feature type="transmembrane region" description="Helical" evidence="6">
    <location>
        <begin position="254"/>
        <end position="278"/>
    </location>
</feature>
<keyword evidence="2 6" id="KW-0812">Transmembrane</keyword>
<dbReference type="RefSeq" id="XP_019629062.1">
    <property type="nucleotide sequence ID" value="XM_019773503.1"/>
</dbReference>
<dbReference type="Gene3D" id="1.20.1250.20">
    <property type="entry name" value="MFS general substrate transporter like domains"/>
    <property type="match status" value="1"/>
</dbReference>
<dbReference type="GO" id="GO:0022857">
    <property type="term" value="F:transmembrane transporter activity"/>
    <property type="evidence" value="ECO:0007669"/>
    <property type="project" value="InterPro"/>
</dbReference>
<dbReference type="GO" id="GO:0016020">
    <property type="term" value="C:membrane"/>
    <property type="evidence" value="ECO:0007669"/>
    <property type="project" value="UniProtKB-SubCell"/>
</dbReference>
<dbReference type="PROSITE" id="PS50850">
    <property type="entry name" value="MFS"/>
    <property type="match status" value="1"/>
</dbReference>
<feature type="transmembrane region" description="Helical" evidence="6">
    <location>
        <begin position="379"/>
        <end position="398"/>
    </location>
</feature>
<keyword evidence="8" id="KW-1185">Reference proteome</keyword>
<dbReference type="KEGG" id="bbel:109473593"/>
<dbReference type="InterPro" id="IPR036259">
    <property type="entry name" value="MFS_trans_sf"/>
</dbReference>
<evidence type="ECO:0000256" key="4">
    <source>
        <dbReference type="ARBA" id="ARBA00023136"/>
    </source>
</evidence>
<gene>
    <name evidence="9" type="primary">LOC109473593</name>
</gene>
<evidence type="ECO:0000256" key="5">
    <source>
        <dbReference type="ARBA" id="ARBA00038227"/>
    </source>
</evidence>
<proteinExistence type="inferred from homology"/>
<evidence type="ECO:0000313" key="8">
    <source>
        <dbReference type="Proteomes" id="UP000515135"/>
    </source>
</evidence>
<feature type="transmembrane region" description="Helical" evidence="6">
    <location>
        <begin position="290"/>
        <end position="309"/>
    </location>
</feature>
<dbReference type="Pfam" id="PF07690">
    <property type="entry name" value="MFS_1"/>
    <property type="match status" value="1"/>
</dbReference>
<dbReference type="PANTHER" id="PTHR23507:SF1">
    <property type="entry name" value="FI18259P1-RELATED"/>
    <property type="match status" value="1"/>
</dbReference>
<dbReference type="AlphaFoldDB" id="A0A6P4ZD82"/>
<feature type="transmembrane region" description="Helical" evidence="6">
    <location>
        <begin position="468"/>
        <end position="491"/>
    </location>
</feature>
<feature type="transmembrane region" description="Helical" evidence="6">
    <location>
        <begin position="433"/>
        <end position="456"/>
    </location>
</feature>
<keyword evidence="4 6" id="KW-0472">Membrane</keyword>
<feature type="transmembrane region" description="Helical" evidence="6">
    <location>
        <begin position="103"/>
        <end position="123"/>
    </location>
</feature>
<reference evidence="9" key="1">
    <citation type="submission" date="2025-08" db="UniProtKB">
        <authorList>
            <consortium name="RefSeq"/>
        </authorList>
    </citation>
    <scope>IDENTIFICATION</scope>
    <source>
        <tissue evidence="9">Gonad</tissue>
    </source>
</reference>
<accession>A0A6P4ZD82</accession>
<feature type="transmembrane region" description="Helical" evidence="6">
    <location>
        <begin position="159"/>
        <end position="179"/>
    </location>
</feature>
<dbReference type="OrthoDB" id="419734at2759"/>
<organism evidence="8 9">
    <name type="scientific">Branchiostoma belcheri</name>
    <name type="common">Amphioxus</name>
    <dbReference type="NCBI Taxonomy" id="7741"/>
    <lineage>
        <taxon>Eukaryota</taxon>
        <taxon>Metazoa</taxon>
        <taxon>Chordata</taxon>
        <taxon>Cephalochordata</taxon>
        <taxon>Leptocardii</taxon>
        <taxon>Amphioxiformes</taxon>
        <taxon>Branchiostomatidae</taxon>
        <taxon>Branchiostoma</taxon>
    </lineage>
</organism>
<evidence type="ECO:0000259" key="7">
    <source>
        <dbReference type="PROSITE" id="PS50850"/>
    </source>
</evidence>
<evidence type="ECO:0000313" key="9">
    <source>
        <dbReference type="RefSeq" id="XP_019629062.1"/>
    </source>
</evidence>
<feature type="domain" description="Major facilitator superfamily (MFS) profile" evidence="7">
    <location>
        <begin position="105"/>
        <end position="525"/>
    </location>
</feature>
<name>A0A6P4ZD82_BRABE</name>
<sequence>MHLVSHWQRGRYRKKERLPPESPSLHYELFTGIKTKALCKESEKPGWVSRPQKVGQRNIWRTDLTVKMSAEKEEVEVVGTAAPPADHVSTRVKPYCPVTIEPIVFFLILSVVMVLPLQQQYIYYRLGNNTLPSTSGCDVNASHPASKESKKVQEESADWLTYIRFSITFPSLLAVLVLGSLSDRLGRKVTLIAPLIGTLAWLLLSAFVVYLDLPLPIFLVGGLMFGVMGGSASFITGCVSYIADITDEGKSRDVRLAIVTSAAGLALIPAVLVGGYWLKGVGPPLGFQEPYWFAVGLMVFCLLYALFALKETRPKQPGSKICSLSYIKNIVTLVKRVQKPQRWIMATVVLVYFLAHSVQESVSGVRTIILLSPPYCWDPVLLGFQGAVVGSAYVMSVLGRWLSSYGLVQVGCFAAISGLVLQALAVYTSDRTLTFFIALSLSCLQTMPSPILLAVLSRMVSRDDQGTLFALLAFVDNIGDLLFVFFLNFLYGSTLSFLPGFVFLVCAGIYLVCSILIGVLQCCDTSTDYERMPEAEAINRDIGPI</sequence>
<dbReference type="InterPro" id="IPR011701">
    <property type="entry name" value="MFS"/>
</dbReference>
<dbReference type="InterPro" id="IPR020846">
    <property type="entry name" value="MFS_dom"/>
</dbReference>
<feature type="transmembrane region" description="Helical" evidence="6">
    <location>
        <begin position="343"/>
        <end position="359"/>
    </location>
</feature>
<protein>
    <submittedName>
        <fullName evidence="9">Proton-coupled folate transporter-like isoform X1</fullName>
    </submittedName>
</protein>
<feature type="transmembrane region" description="Helical" evidence="6">
    <location>
        <begin position="405"/>
        <end position="427"/>
    </location>
</feature>
<feature type="transmembrane region" description="Helical" evidence="6">
    <location>
        <begin position="497"/>
        <end position="523"/>
    </location>
</feature>
<keyword evidence="3 6" id="KW-1133">Transmembrane helix</keyword>
<dbReference type="SUPFAM" id="SSF103473">
    <property type="entry name" value="MFS general substrate transporter"/>
    <property type="match status" value="1"/>
</dbReference>
<dbReference type="PANTHER" id="PTHR23507">
    <property type="entry name" value="ZGC:174356"/>
    <property type="match status" value="1"/>
</dbReference>
<comment type="subcellular location">
    <subcellularLocation>
        <location evidence="1">Membrane</location>
        <topology evidence="1">Multi-pass membrane protein</topology>
    </subcellularLocation>
</comment>
<feature type="transmembrane region" description="Helical" evidence="6">
    <location>
        <begin position="191"/>
        <end position="211"/>
    </location>
</feature>
<evidence type="ECO:0000256" key="2">
    <source>
        <dbReference type="ARBA" id="ARBA00022692"/>
    </source>
</evidence>
<evidence type="ECO:0000256" key="1">
    <source>
        <dbReference type="ARBA" id="ARBA00004141"/>
    </source>
</evidence>
<dbReference type="GeneID" id="109473593"/>